<feature type="compositionally biased region" description="Basic and acidic residues" evidence="6">
    <location>
        <begin position="567"/>
        <end position="578"/>
    </location>
</feature>
<dbReference type="InterPro" id="IPR044644">
    <property type="entry name" value="DinF-like"/>
</dbReference>
<feature type="region of interest" description="Disordered" evidence="6">
    <location>
        <begin position="844"/>
        <end position="867"/>
    </location>
</feature>
<comment type="subcellular location">
    <subcellularLocation>
        <location evidence="1">Membrane</location>
        <topology evidence="1">Multi-pass membrane protein</topology>
    </subcellularLocation>
</comment>
<keyword evidence="4 7" id="KW-1133">Transmembrane helix</keyword>
<accession>F0VCC9</accession>
<feature type="transmembrane region" description="Helical" evidence="7">
    <location>
        <begin position="782"/>
        <end position="806"/>
    </location>
</feature>
<feature type="compositionally biased region" description="Polar residues" evidence="6">
    <location>
        <begin position="17"/>
        <end position="28"/>
    </location>
</feature>
<name>F0VCC9_NEOCL</name>
<proteinExistence type="inferred from homology"/>
<protein>
    <recommendedName>
        <fullName evidence="11">Transmembrane protein</fullName>
    </recommendedName>
</protein>
<dbReference type="Proteomes" id="UP000007494">
    <property type="component" value="Chromosome IX"/>
</dbReference>
<feature type="compositionally biased region" description="Basic and acidic residues" evidence="6">
    <location>
        <begin position="149"/>
        <end position="163"/>
    </location>
</feature>
<evidence type="ECO:0000256" key="6">
    <source>
        <dbReference type="SAM" id="MobiDB-lite"/>
    </source>
</evidence>
<dbReference type="eggNOG" id="ENOG502R01F">
    <property type="taxonomic scope" value="Eukaryota"/>
</dbReference>
<feature type="region of interest" description="Disordered" evidence="6">
    <location>
        <begin position="87"/>
        <end position="114"/>
    </location>
</feature>
<dbReference type="PANTHER" id="PTHR42893:SF9">
    <property type="entry name" value="PROTEIN DETOXIFICATION 46, CHLOROPLASTIC"/>
    <property type="match status" value="1"/>
</dbReference>
<evidence type="ECO:0000256" key="5">
    <source>
        <dbReference type="ARBA" id="ARBA00023136"/>
    </source>
</evidence>
<feature type="region of interest" description="Disordered" evidence="6">
    <location>
        <begin position="539"/>
        <end position="578"/>
    </location>
</feature>
<dbReference type="PANTHER" id="PTHR42893">
    <property type="entry name" value="PROTEIN DETOXIFICATION 44, CHLOROPLASTIC-RELATED"/>
    <property type="match status" value="1"/>
</dbReference>
<dbReference type="AlphaFoldDB" id="F0VCC9"/>
<feature type="region of interest" description="Disordered" evidence="6">
    <location>
        <begin position="1"/>
        <end position="56"/>
    </location>
</feature>
<organism evidence="8 10">
    <name type="scientific">Neospora caninum (strain Liverpool)</name>
    <dbReference type="NCBI Taxonomy" id="572307"/>
    <lineage>
        <taxon>Eukaryota</taxon>
        <taxon>Sar</taxon>
        <taxon>Alveolata</taxon>
        <taxon>Apicomplexa</taxon>
        <taxon>Conoidasida</taxon>
        <taxon>Coccidia</taxon>
        <taxon>Eucoccidiorida</taxon>
        <taxon>Eimeriorina</taxon>
        <taxon>Sarcocystidae</taxon>
        <taxon>Neospora</taxon>
    </lineage>
</organism>
<feature type="compositionally biased region" description="Polar residues" evidence="6">
    <location>
        <begin position="277"/>
        <end position="295"/>
    </location>
</feature>
<feature type="region of interest" description="Disordered" evidence="6">
    <location>
        <begin position="132"/>
        <end position="172"/>
    </location>
</feature>
<keyword evidence="10" id="KW-1185">Reference proteome</keyword>
<feature type="region of interest" description="Disordered" evidence="6">
    <location>
        <begin position="277"/>
        <end position="297"/>
    </location>
</feature>
<feature type="transmembrane region" description="Helical" evidence="7">
    <location>
        <begin position="356"/>
        <end position="384"/>
    </location>
</feature>
<reference evidence="10" key="3">
    <citation type="journal article" date="2012" name="PLoS Pathog.">
        <title>Comparative genomics of the apicomplexan parasites Toxoplasma gondii and Neospora caninum: Coccidia differing in host range and transmission strategy.</title>
        <authorList>
            <person name="Reid A.J."/>
            <person name="Vermont S.J."/>
            <person name="Cotton J.A."/>
            <person name="Harris D."/>
            <person name="Hill-Cawthorne G.A."/>
            <person name="Konen-Waisman S."/>
            <person name="Latham S.M."/>
            <person name="Mourier T."/>
            <person name="Norton R."/>
            <person name="Quail M.A."/>
            <person name="Sanders M."/>
            <person name="Shanmugam D."/>
            <person name="Sohal A."/>
            <person name="Wasmuth J.D."/>
            <person name="Brunk B."/>
            <person name="Grigg M.E."/>
            <person name="Howard J.C."/>
            <person name="Parkinson J."/>
            <person name="Roos D.S."/>
            <person name="Trees A.J."/>
            <person name="Berriman M."/>
            <person name="Pain A."/>
            <person name="Wastling J.M."/>
        </authorList>
    </citation>
    <scope>NUCLEOTIDE SEQUENCE [LARGE SCALE GENOMIC DNA]</scope>
    <source>
        <strain evidence="10">Liverpool</strain>
    </source>
</reference>
<feature type="compositionally biased region" description="Basic and acidic residues" evidence="6">
    <location>
        <begin position="696"/>
        <end position="710"/>
    </location>
</feature>
<evidence type="ECO:0008006" key="11">
    <source>
        <dbReference type="Google" id="ProtNLM"/>
    </source>
</evidence>
<evidence type="ECO:0000256" key="7">
    <source>
        <dbReference type="SAM" id="Phobius"/>
    </source>
</evidence>
<feature type="transmembrane region" description="Helical" evidence="7">
    <location>
        <begin position="430"/>
        <end position="449"/>
    </location>
</feature>
<feature type="compositionally biased region" description="Basic residues" evidence="6">
    <location>
        <begin position="1"/>
        <end position="13"/>
    </location>
</feature>
<evidence type="ECO:0000256" key="3">
    <source>
        <dbReference type="ARBA" id="ARBA00022692"/>
    </source>
</evidence>
<dbReference type="RefSeq" id="XP_003881296.1">
    <property type="nucleotide sequence ID" value="XM_003881247.1"/>
</dbReference>
<keyword evidence="3 7" id="KW-0812">Transmembrane</keyword>
<dbReference type="GO" id="GO:0016020">
    <property type="term" value="C:membrane"/>
    <property type="evidence" value="ECO:0007669"/>
    <property type="project" value="UniProtKB-SubCell"/>
</dbReference>
<dbReference type="GeneID" id="13440248"/>
<dbReference type="InParanoid" id="F0VCC9"/>
<reference evidence="8" key="1">
    <citation type="submission" date="2011-02" db="EMBL/GenBank/DDBJ databases">
        <authorList>
            <person name="Aslett M."/>
        </authorList>
    </citation>
    <scope>NUCLEOTIDE SEQUENCE</scope>
    <source>
        <strain evidence="8">Liverpool</strain>
    </source>
</reference>
<feature type="region of interest" description="Disordered" evidence="6">
    <location>
        <begin position="312"/>
        <end position="342"/>
    </location>
</feature>
<evidence type="ECO:0000313" key="8">
    <source>
        <dbReference type="EMBL" id="CBZ51263.1"/>
    </source>
</evidence>
<evidence type="ECO:0000256" key="4">
    <source>
        <dbReference type="ARBA" id="ARBA00022989"/>
    </source>
</evidence>
<evidence type="ECO:0000313" key="10">
    <source>
        <dbReference type="Proteomes" id="UP000007494"/>
    </source>
</evidence>
<dbReference type="OrthoDB" id="331490at2759"/>
<gene>
    <name evidence="9" type="ORF">BN1204_043310</name>
    <name evidence="8" type="ORF">NCLIV_043310</name>
</gene>
<feature type="transmembrane region" description="Helical" evidence="7">
    <location>
        <begin position="506"/>
        <end position="526"/>
    </location>
</feature>
<dbReference type="OMA" id="VWISAYT"/>
<evidence type="ECO:0000256" key="1">
    <source>
        <dbReference type="ARBA" id="ARBA00004141"/>
    </source>
</evidence>
<evidence type="ECO:0000313" key="9">
    <source>
        <dbReference type="EMBL" id="CEL68578.1"/>
    </source>
</evidence>
<dbReference type="VEuPathDB" id="ToxoDB:NCLIV_043310"/>
<reference evidence="8" key="2">
    <citation type="submission" date="2011-03" db="EMBL/GenBank/DDBJ databases">
        <title>Comparative genomics and transcriptomics of Neospora caninum and Toxoplasma gondii.</title>
        <authorList>
            <person name="Reid A.J."/>
            <person name="Sohal A."/>
            <person name="Harris D."/>
            <person name="Quail M."/>
            <person name="Sanders M."/>
            <person name="Berriman M."/>
            <person name="Wastling J.M."/>
            <person name="Pain A."/>
        </authorList>
    </citation>
    <scope>NUCLEOTIDE SEQUENCE</scope>
    <source>
        <strain evidence="8">Liverpool</strain>
    </source>
</reference>
<feature type="compositionally biased region" description="Basic and acidic residues" evidence="6">
    <location>
        <begin position="312"/>
        <end position="325"/>
    </location>
</feature>
<sequence length="926" mass="96391">MPQARRRKPHRAAPGHSSATPNLDSQRPSLPARADAVSADSENLERRPSPASLLHPALKHPAGVHQTASTAIPTGITSIPTGITSIPAGITSFDDRSPSAGCRRPSPSSFPSSTDASVAYFSAEAGPSTAPRALASGHALGTPAQIPGDSRHAPCKGKADAQPRDSTQCPSSLSGLPSPATVLLSCGAVVLTWLQDPLVTLVASAVTAASPSLPVSATTDAALAETLDSAAASRNVAVAAVGVSGQLCDGLAALTIGIGIATAVLCSSASKKNETSSEAVNTASIRNAPSPLQSDSENRAVPVAGALRSEDGSTAKLRTEQHRGGFDSSEDAASIPKRSGAPGDSRDIICLRKCIVGVWISAYTGALLSLLLFFAMGSLLAFFFSASSSPLLLFLTRKCISIRLLSLPFSIISLTTKAALLALRDPLPPILSAVAAAASIPLLLVASFFSDYLRSLSDAASSFLPSWTQDLSPPFAAEEPSRLAAQVFENGLTAAEAADYHRIRSFAFIVVFTQMTVAFLLLGRLLQLTLAAVRSQRDTGAEGGAQDAGTTEFERRERSKGTNRFLQHPEGKDTPCKQTEDERSFLVTLLQLPTNLELLEFSPFLASCLVQSFVRVVLYSTMMKVAASWGVKALAAHQVASSVYTVHGLPCEALAQVTQSVLRNAECLASETSGAAPKQAASADGARPACTGHVPSEGRDRSASVSEKRPTTQGLLCGGNSLVCGTKESTPLDLTARRAAVMRRVHRRLLCTAGWMGLAAAASAACVGVSFCFRLHSSSRGLAVTLLALCLASTPALAVLPVTAALEGLLLHAKRLRTIACAYVVSLPLPLVLLLHAHVSGPGDRDHQAVSADGEPPGASPGERDAGDAYNDAPSYGAALVWLLPLVYNIGRAGVYGLAWCRARYEADVAEKERMASQQSRGDALC</sequence>
<feature type="region of interest" description="Disordered" evidence="6">
    <location>
        <begin position="678"/>
        <end position="712"/>
    </location>
</feature>
<keyword evidence="5 7" id="KW-0472">Membrane</keyword>
<dbReference type="EMBL" id="LN714484">
    <property type="protein sequence ID" value="CEL68578.1"/>
    <property type="molecule type" value="Genomic_DNA"/>
</dbReference>
<feature type="transmembrane region" description="Helical" evidence="7">
    <location>
        <begin position="818"/>
        <end position="839"/>
    </location>
</feature>
<dbReference type="EMBL" id="FR823385">
    <property type="protein sequence ID" value="CBZ51263.1"/>
    <property type="molecule type" value="Genomic_DNA"/>
</dbReference>
<reference evidence="9" key="4">
    <citation type="journal article" date="2015" name="PLoS ONE">
        <title>Comprehensive Evaluation of Toxoplasma gondii VEG and Neospora caninum LIV Genomes with Tachyzoite Stage Transcriptome and Proteome Defines Novel Transcript Features.</title>
        <authorList>
            <person name="Ramaprasad A."/>
            <person name="Mourier T."/>
            <person name="Naeem R."/>
            <person name="Malas T.B."/>
            <person name="Moussa E."/>
            <person name="Panigrahi A."/>
            <person name="Vermont S.J."/>
            <person name="Otto T.D."/>
            <person name="Wastling J."/>
            <person name="Pain A."/>
        </authorList>
    </citation>
    <scope>NUCLEOTIDE SEQUENCE</scope>
    <source>
        <strain evidence="9">Liverpool</strain>
    </source>
</reference>
<feature type="transmembrane region" description="Helical" evidence="7">
    <location>
        <begin position="749"/>
        <end position="776"/>
    </location>
</feature>
<evidence type="ECO:0000256" key="2">
    <source>
        <dbReference type="ARBA" id="ARBA00010199"/>
    </source>
</evidence>
<comment type="similarity">
    <text evidence="2">Belongs to the multi antimicrobial extrusion (MATE) (TC 2.A.66.1) family.</text>
</comment>